<name>A0AAE1XSY8_9LAMI</name>
<comment type="caution">
    <text evidence="2">The sequence shown here is derived from an EMBL/GenBank/DDBJ whole genome shotgun (WGS) entry which is preliminary data.</text>
</comment>
<keyword evidence="1" id="KW-1133">Transmembrane helix</keyword>
<dbReference type="Proteomes" id="UP001293254">
    <property type="component" value="Unassembled WGS sequence"/>
</dbReference>
<keyword evidence="1" id="KW-0812">Transmembrane</keyword>
<organism evidence="2 3">
    <name type="scientific">Sesamum alatum</name>
    <dbReference type="NCBI Taxonomy" id="300844"/>
    <lineage>
        <taxon>Eukaryota</taxon>
        <taxon>Viridiplantae</taxon>
        <taxon>Streptophyta</taxon>
        <taxon>Embryophyta</taxon>
        <taxon>Tracheophyta</taxon>
        <taxon>Spermatophyta</taxon>
        <taxon>Magnoliopsida</taxon>
        <taxon>eudicotyledons</taxon>
        <taxon>Gunneridae</taxon>
        <taxon>Pentapetalae</taxon>
        <taxon>asterids</taxon>
        <taxon>lamiids</taxon>
        <taxon>Lamiales</taxon>
        <taxon>Pedaliaceae</taxon>
        <taxon>Sesamum</taxon>
    </lineage>
</organism>
<feature type="transmembrane region" description="Helical" evidence="1">
    <location>
        <begin position="53"/>
        <end position="72"/>
    </location>
</feature>
<protein>
    <submittedName>
        <fullName evidence="2">Uncharacterized protein</fullName>
    </submittedName>
</protein>
<dbReference type="EMBL" id="JACGWO010000010">
    <property type="protein sequence ID" value="KAK4417488.1"/>
    <property type="molecule type" value="Genomic_DNA"/>
</dbReference>
<reference evidence="2" key="1">
    <citation type="submission" date="2020-06" db="EMBL/GenBank/DDBJ databases">
        <authorList>
            <person name="Li T."/>
            <person name="Hu X."/>
            <person name="Zhang T."/>
            <person name="Song X."/>
            <person name="Zhang H."/>
            <person name="Dai N."/>
            <person name="Sheng W."/>
            <person name="Hou X."/>
            <person name="Wei L."/>
        </authorList>
    </citation>
    <scope>NUCLEOTIDE SEQUENCE</scope>
    <source>
        <strain evidence="2">3651</strain>
        <tissue evidence="2">Leaf</tissue>
    </source>
</reference>
<accession>A0AAE1XSY8</accession>
<reference evidence="2" key="2">
    <citation type="journal article" date="2024" name="Plant">
        <title>Genomic evolution and insights into agronomic trait innovations of Sesamum species.</title>
        <authorList>
            <person name="Miao H."/>
            <person name="Wang L."/>
            <person name="Qu L."/>
            <person name="Liu H."/>
            <person name="Sun Y."/>
            <person name="Le M."/>
            <person name="Wang Q."/>
            <person name="Wei S."/>
            <person name="Zheng Y."/>
            <person name="Lin W."/>
            <person name="Duan Y."/>
            <person name="Cao H."/>
            <person name="Xiong S."/>
            <person name="Wang X."/>
            <person name="Wei L."/>
            <person name="Li C."/>
            <person name="Ma Q."/>
            <person name="Ju M."/>
            <person name="Zhao R."/>
            <person name="Li G."/>
            <person name="Mu C."/>
            <person name="Tian Q."/>
            <person name="Mei H."/>
            <person name="Zhang T."/>
            <person name="Gao T."/>
            <person name="Zhang H."/>
        </authorList>
    </citation>
    <scope>NUCLEOTIDE SEQUENCE</scope>
    <source>
        <strain evidence="2">3651</strain>
    </source>
</reference>
<feature type="non-terminal residue" evidence="2">
    <location>
        <position position="1"/>
    </location>
</feature>
<keyword evidence="3" id="KW-1185">Reference proteome</keyword>
<gene>
    <name evidence="2" type="ORF">Salat_2574500</name>
</gene>
<proteinExistence type="predicted"/>
<keyword evidence="1" id="KW-0472">Membrane</keyword>
<sequence>TTTGHLSTHATAYDSHTHSHPLHYHGETLPSSCLLFFIYFVVLRGPSGDKPTVCIAGPFFIVVGSLLSSLLLHHSTTPLFDGGIDPLHSPWIRRLLAMSCPLAKVLHIPSQIYGAPIFSPTSIPTLFQYFCYFDPPTPPFWRSN</sequence>
<evidence type="ECO:0000313" key="3">
    <source>
        <dbReference type="Proteomes" id="UP001293254"/>
    </source>
</evidence>
<feature type="transmembrane region" description="Helical" evidence="1">
    <location>
        <begin position="29"/>
        <end position="46"/>
    </location>
</feature>
<evidence type="ECO:0000256" key="1">
    <source>
        <dbReference type="SAM" id="Phobius"/>
    </source>
</evidence>
<dbReference type="AlphaFoldDB" id="A0AAE1XSY8"/>
<evidence type="ECO:0000313" key="2">
    <source>
        <dbReference type="EMBL" id="KAK4417488.1"/>
    </source>
</evidence>